<evidence type="ECO:0000256" key="2">
    <source>
        <dbReference type="ARBA" id="ARBA00022475"/>
    </source>
</evidence>
<dbReference type="OrthoDB" id="9814363at2"/>
<evidence type="ECO:0000256" key="1">
    <source>
        <dbReference type="ARBA" id="ARBA00004651"/>
    </source>
</evidence>
<feature type="domain" description="Cache" evidence="6">
    <location>
        <begin position="35"/>
        <end position="210"/>
    </location>
</feature>
<keyword evidence="4" id="KW-1133">Transmembrane helix</keyword>
<dbReference type="InterPro" id="IPR029151">
    <property type="entry name" value="Sensor-like_sf"/>
</dbReference>
<keyword evidence="2" id="KW-1003">Cell membrane</keyword>
<keyword evidence="3" id="KW-0812">Transmembrane</keyword>
<dbReference type="InterPro" id="IPR033479">
    <property type="entry name" value="dCache_1"/>
</dbReference>
<gene>
    <name evidence="7" type="ORF">F7O84_13220</name>
</gene>
<accession>A0A7V7UC62</accession>
<evidence type="ECO:0000313" key="8">
    <source>
        <dbReference type="Proteomes" id="UP000461768"/>
    </source>
</evidence>
<dbReference type="Pfam" id="PF02743">
    <property type="entry name" value="dCache_1"/>
    <property type="match status" value="1"/>
</dbReference>
<sequence>MKTIRQKLIIYTLLLVVLPFVISNIATSYYMNLNYKQELKNNNIILAQSLSDQVTAFIQRGFAITEQVSYNSDVKSFDGEKQKKVIMDVIEKNDYFDLLYTQGTDGMQTARTSGELGDRSNRWWFLKVVDEKSSFVSKSYYSISSNTPVTTIAMPIYSESKDFIGVMGADIKLTALQEVVDKYSEGSRYAFVIDGEGVVIAHPDKAQVSELYNYVTMKKTVLF</sequence>
<name>A0A7V7UC62_9FIRM</name>
<evidence type="ECO:0000259" key="6">
    <source>
        <dbReference type="Pfam" id="PF02743"/>
    </source>
</evidence>
<reference evidence="7 8" key="1">
    <citation type="submission" date="2019-09" db="EMBL/GenBank/DDBJ databases">
        <authorList>
            <person name="Valk L.C."/>
        </authorList>
    </citation>
    <scope>NUCLEOTIDE SEQUENCE [LARGE SCALE GENOMIC DNA]</scope>
    <source>
        <strain evidence="7">GalUA</strain>
    </source>
</reference>
<dbReference type="GO" id="GO:0005886">
    <property type="term" value="C:plasma membrane"/>
    <property type="evidence" value="ECO:0007669"/>
    <property type="project" value="UniProtKB-SubCell"/>
</dbReference>
<dbReference type="SUPFAM" id="SSF103190">
    <property type="entry name" value="Sensory domain-like"/>
    <property type="match status" value="1"/>
</dbReference>
<keyword evidence="8" id="KW-1185">Reference proteome</keyword>
<comment type="subcellular location">
    <subcellularLocation>
        <location evidence="1">Cell membrane</location>
        <topology evidence="1">Multi-pass membrane protein</topology>
    </subcellularLocation>
</comment>
<evidence type="ECO:0000313" key="7">
    <source>
        <dbReference type="EMBL" id="KAB1438495.1"/>
    </source>
</evidence>
<dbReference type="EMBL" id="WAGX01000005">
    <property type="protein sequence ID" value="KAB1438495.1"/>
    <property type="molecule type" value="Genomic_DNA"/>
</dbReference>
<evidence type="ECO:0000256" key="3">
    <source>
        <dbReference type="ARBA" id="ARBA00022692"/>
    </source>
</evidence>
<evidence type="ECO:0000256" key="5">
    <source>
        <dbReference type="ARBA" id="ARBA00023136"/>
    </source>
</evidence>
<proteinExistence type="predicted"/>
<evidence type="ECO:0000256" key="4">
    <source>
        <dbReference type="ARBA" id="ARBA00022989"/>
    </source>
</evidence>
<dbReference type="Gene3D" id="3.30.450.20">
    <property type="entry name" value="PAS domain"/>
    <property type="match status" value="2"/>
</dbReference>
<dbReference type="CDD" id="cd18773">
    <property type="entry name" value="PDC1_HK_sensor"/>
    <property type="match status" value="1"/>
</dbReference>
<keyword evidence="5" id="KW-0472">Membrane</keyword>
<reference evidence="7 8" key="2">
    <citation type="submission" date="2020-02" db="EMBL/GenBank/DDBJ databases">
        <title>Candidatus Galacturonibacter soehngenii shows hetero-acetogenic catabolism of galacturonic acid but lacks a canonical carbon monoxide dehydrogenase/acetyl-CoA synthase complex.</title>
        <authorList>
            <person name="Diender M."/>
            <person name="Stouten G.R."/>
            <person name="Petersen J.F."/>
            <person name="Nielsen P.H."/>
            <person name="Dueholm M.S."/>
            <person name="Pronk J.T."/>
            <person name="Van Loosdrecht M.C.M."/>
        </authorList>
    </citation>
    <scope>NUCLEOTIDE SEQUENCE [LARGE SCALE GENOMIC DNA]</scope>
    <source>
        <strain evidence="7">GalUA</strain>
    </source>
</reference>
<dbReference type="Proteomes" id="UP000461768">
    <property type="component" value="Unassembled WGS sequence"/>
</dbReference>
<comment type="caution">
    <text evidence="7">The sequence shown here is derived from an EMBL/GenBank/DDBJ whole genome shotgun (WGS) entry which is preliminary data.</text>
</comment>
<dbReference type="RefSeq" id="WP_151146031.1">
    <property type="nucleotide sequence ID" value="NZ_WAGX01000005.1"/>
</dbReference>
<protein>
    <recommendedName>
        <fullName evidence="6">Cache domain-containing protein</fullName>
    </recommendedName>
</protein>
<organism evidence="7 8">
    <name type="scientific">Candidatus Galacturonatibacter soehngenii</name>
    <dbReference type="NCBI Taxonomy" id="2307010"/>
    <lineage>
        <taxon>Bacteria</taxon>
        <taxon>Bacillati</taxon>
        <taxon>Bacillota</taxon>
        <taxon>Clostridia</taxon>
        <taxon>Lachnospirales</taxon>
        <taxon>Lachnospiraceae</taxon>
        <taxon>Candidatus Galacturonatibacter</taxon>
    </lineage>
</organism>
<dbReference type="AlphaFoldDB" id="A0A7V7UC62"/>